<dbReference type="OrthoDB" id="30586at2"/>
<dbReference type="PANTHER" id="PTHR28286">
    <property type="match status" value="1"/>
</dbReference>
<evidence type="ECO:0000256" key="8">
    <source>
        <dbReference type="ARBA" id="ARBA00022991"/>
    </source>
</evidence>
<keyword evidence="10" id="KW-0675">Receptor</keyword>
<keyword evidence="5 11" id="KW-0812">Transmembrane</keyword>
<feature type="transmembrane region" description="Helical" evidence="11">
    <location>
        <begin position="137"/>
        <end position="155"/>
    </location>
</feature>
<dbReference type="InterPro" id="IPR001425">
    <property type="entry name" value="Arc/bac/fun_rhodopsins"/>
</dbReference>
<evidence type="ECO:0000256" key="3">
    <source>
        <dbReference type="ARBA" id="ARBA00022543"/>
    </source>
</evidence>
<keyword evidence="6" id="KW-0681">Retinal protein</keyword>
<feature type="transmembrane region" description="Helical" evidence="11">
    <location>
        <begin position="39"/>
        <end position="57"/>
    </location>
</feature>
<reference evidence="12 13" key="1">
    <citation type="submission" date="2018-02" db="EMBL/GenBank/DDBJ databases">
        <title>Complete genome of the streamlined marine actinobacterium Pontimonas salivibrio CL-TW6 adapted to coastal planktonic lifestype.</title>
        <authorList>
            <person name="Cho B.C."/>
            <person name="Hardies S.C."/>
            <person name="Jang G.I."/>
            <person name="Hwang C.Y."/>
        </authorList>
    </citation>
    <scope>NUCLEOTIDE SEQUENCE [LARGE SCALE GENOMIC DNA]</scope>
    <source>
        <strain evidence="12 13">CL-TW6</strain>
    </source>
</reference>
<evidence type="ECO:0000256" key="11">
    <source>
        <dbReference type="SAM" id="Phobius"/>
    </source>
</evidence>
<keyword evidence="9 11" id="KW-0472">Membrane</keyword>
<keyword evidence="7 11" id="KW-1133">Transmembrane helix</keyword>
<evidence type="ECO:0000256" key="4">
    <source>
        <dbReference type="ARBA" id="ARBA00022606"/>
    </source>
</evidence>
<dbReference type="GO" id="GO:0009881">
    <property type="term" value="F:photoreceptor activity"/>
    <property type="evidence" value="ECO:0007669"/>
    <property type="project" value="UniProtKB-KW"/>
</dbReference>
<dbReference type="PANTHER" id="PTHR28286:SF2">
    <property type="entry name" value="BACTERIORHODOPSIN _OPSIN, NOPA (EUROFUNG)"/>
    <property type="match status" value="1"/>
</dbReference>
<evidence type="ECO:0000256" key="1">
    <source>
        <dbReference type="ARBA" id="ARBA00004141"/>
    </source>
</evidence>
<dbReference type="Gene3D" id="1.20.1070.10">
    <property type="entry name" value="Rhodopsin 7-helix transmembrane proteins"/>
    <property type="match status" value="1"/>
</dbReference>
<evidence type="ECO:0000256" key="2">
    <source>
        <dbReference type="ARBA" id="ARBA00008130"/>
    </source>
</evidence>
<dbReference type="AlphaFoldDB" id="A0A2L2BPQ7"/>
<comment type="similarity">
    <text evidence="2">Belongs to the archaeal/bacterial/fungal opsin family.</text>
</comment>
<feature type="transmembrane region" description="Helical" evidence="11">
    <location>
        <begin position="80"/>
        <end position="101"/>
    </location>
</feature>
<keyword evidence="3" id="KW-0600">Photoreceptor protein</keyword>
<evidence type="ECO:0000256" key="6">
    <source>
        <dbReference type="ARBA" id="ARBA00022925"/>
    </source>
</evidence>
<feature type="transmembrane region" description="Helical" evidence="11">
    <location>
        <begin position="108"/>
        <end position="125"/>
    </location>
</feature>
<keyword evidence="8" id="KW-0157">Chromophore</keyword>
<dbReference type="KEGG" id="psai:C3B54_11643"/>
<feature type="transmembrane region" description="Helical" evidence="11">
    <location>
        <begin position="203"/>
        <end position="231"/>
    </location>
</feature>
<dbReference type="PROSITE" id="PS00950">
    <property type="entry name" value="BACTERIAL_OPSIN_1"/>
    <property type="match status" value="1"/>
</dbReference>
<protein>
    <submittedName>
        <fullName evidence="12">Bacteriorhodopsin</fullName>
    </submittedName>
</protein>
<dbReference type="Proteomes" id="UP000243077">
    <property type="component" value="Chromosome"/>
</dbReference>
<evidence type="ECO:0000256" key="5">
    <source>
        <dbReference type="ARBA" id="ARBA00022692"/>
    </source>
</evidence>
<accession>A0A2L2BPQ7</accession>
<dbReference type="RefSeq" id="WP_104913209.1">
    <property type="nucleotide sequence ID" value="NZ_CP026923.1"/>
</dbReference>
<dbReference type="InterPro" id="IPR018229">
    <property type="entry name" value="Rhodopsin_retinal_BS"/>
</dbReference>
<evidence type="ECO:0000256" key="7">
    <source>
        <dbReference type="ARBA" id="ARBA00022989"/>
    </source>
</evidence>
<feature type="transmembrane region" description="Helical" evidence="11">
    <location>
        <begin position="176"/>
        <end position="197"/>
    </location>
</feature>
<dbReference type="EMBL" id="CP026923">
    <property type="protein sequence ID" value="AVG23627.1"/>
    <property type="molecule type" value="Genomic_DNA"/>
</dbReference>
<organism evidence="12 13">
    <name type="scientific">Pontimonas salivibrio</name>
    <dbReference type="NCBI Taxonomy" id="1159327"/>
    <lineage>
        <taxon>Bacteria</taxon>
        <taxon>Bacillati</taxon>
        <taxon>Actinomycetota</taxon>
        <taxon>Actinomycetes</taxon>
        <taxon>Micrococcales</taxon>
        <taxon>Microbacteriaceae</taxon>
        <taxon>Pontimonas</taxon>
    </lineage>
</organism>
<evidence type="ECO:0000313" key="12">
    <source>
        <dbReference type="EMBL" id="AVG23627.1"/>
    </source>
</evidence>
<dbReference type="GO" id="GO:0005216">
    <property type="term" value="F:monoatomic ion channel activity"/>
    <property type="evidence" value="ECO:0007669"/>
    <property type="project" value="InterPro"/>
</dbReference>
<dbReference type="Pfam" id="PF01036">
    <property type="entry name" value="Bac_rhodopsin"/>
    <property type="match status" value="1"/>
</dbReference>
<keyword evidence="13" id="KW-1185">Reference proteome</keyword>
<evidence type="ECO:0000256" key="9">
    <source>
        <dbReference type="ARBA" id="ARBA00023136"/>
    </source>
</evidence>
<dbReference type="SMART" id="SM01021">
    <property type="entry name" value="Bac_rhodopsin"/>
    <property type="match status" value="1"/>
</dbReference>
<dbReference type="PRINTS" id="PR00251">
    <property type="entry name" value="BACTRLOPSIN"/>
</dbReference>
<sequence>MDLLAITQAFFMLGFVAMAAGTLYFVLERNDIKPEHRMTATYAGIITFIAAIMYWIMTDFVGFFDQATTADVGATMPYRYIDWLLTTPLLLVEFGLIVAIAGGATKSFMTKIIVADIIMIVTGYLGEVGEPGSANNWIFFIISSLAWFYIVYAVYQVKLDGMPDYAARAVRIMRRFVLFGWTIYPVGVAVEEFLTLGGADVGLAVSLAAIIFVIADVLNKVGFGMVAVAAAKKA</sequence>
<feature type="transmembrane region" description="Helical" evidence="11">
    <location>
        <begin position="6"/>
        <end position="27"/>
    </location>
</feature>
<dbReference type="GO" id="GO:0007602">
    <property type="term" value="P:phototransduction"/>
    <property type="evidence" value="ECO:0007669"/>
    <property type="project" value="UniProtKB-KW"/>
</dbReference>
<evidence type="ECO:0000313" key="13">
    <source>
        <dbReference type="Proteomes" id="UP000243077"/>
    </source>
</evidence>
<gene>
    <name evidence="12" type="ORF">C3B54_11643</name>
</gene>
<name>A0A2L2BPQ7_9MICO</name>
<dbReference type="GO" id="GO:0016020">
    <property type="term" value="C:membrane"/>
    <property type="evidence" value="ECO:0007669"/>
    <property type="project" value="UniProtKB-SubCell"/>
</dbReference>
<proteinExistence type="inferred from homology"/>
<evidence type="ECO:0000256" key="10">
    <source>
        <dbReference type="ARBA" id="ARBA00023170"/>
    </source>
</evidence>
<comment type="subcellular location">
    <subcellularLocation>
        <location evidence="1">Membrane</location>
        <topology evidence="1">Multi-pass membrane protein</topology>
    </subcellularLocation>
</comment>
<keyword evidence="4" id="KW-0716">Sensory transduction</keyword>
<dbReference type="SUPFAM" id="SSF81321">
    <property type="entry name" value="Family A G protein-coupled receptor-like"/>
    <property type="match status" value="1"/>
</dbReference>